<dbReference type="Proteomes" id="UP000685013">
    <property type="component" value="Chromosome 8"/>
</dbReference>
<keyword evidence="3" id="KW-1185">Reference proteome</keyword>
<evidence type="ECO:0000313" key="2">
    <source>
        <dbReference type="EMBL" id="KAG6594027.1"/>
    </source>
</evidence>
<gene>
    <name evidence="2" type="ORF">SDJN03_13503</name>
</gene>
<evidence type="ECO:0000256" key="1">
    <source>
        <dbReference type="SAM" id="Phobius"/>
    </source>
</evidence>
<proteinExistence type="predicted"/>
<dbReference type="AlphaFoldDB" id="A0AAV6NBA4"/>
<keyword evidence="1" id="KW-0472">Membrane</keyword>
<accession>A0AAV6NBA4</accession>
<sequence length="87" mass="9366">MLLVDNGDGEIALSGTRNSYVLFSTQHTSPIDVVFSGHRCTTPKSSSAIHSAASTSSTLPAQVFFCLLLSFSLPLAYFIPRSCNLRL</sequence>
<dbReference type="EMBL" id="JAGKQH010000008">
    <property type="protein sequence ID" value="KAG6594027.1"/>
    <property type="molecule type" value="Genomic_DNA"/>
</dbReference>
<evidence type="ECO:0000313" key="3">
    <source>
        <dbReference type="Proteomes" id="UP000685013"/>
    </source>
</evidence>
<protein>
    <submittedName>
        <fullName evidence="2">Uncharacterized protein</fullName>
    </submittedName>
</protein>
<reference evidence="2 3" key="1">
    <citation type="journal article" date="2021" name="Hortic Res">
        <title>The domestication of Cucurbita argyrosperma as revealed by the genome of its wild relative.</title>
        <authorList>
            <person name="Barrera-Redondo J."/>
            <person name="Sanchez-de la Vega G."/>
            <person name="Aguirre-Liguori J.A."/>
            <person name="Castellanos-Morales G."/>
            <person name="Gutierrez-Guerrero Y.T."/>
            <person name="Aguirre-Dugua X."/>
            <person name="Aguirre-Planter E."/>
            <person name="Tenaillon M.I."/>
            <person name="Lira-Saade R."/>
            <person name="Eguiarte L.E."/>
        </authorList>
    </citation>
    <scope>NUCLEOTIDE SEQUENCE [LARGE SCALE GENOMIC DNA]</scope>
    <source>
        <strain evidence="2">JBR-2021</strain>
    </source>
</reference>
<name>A0AAV6NBA4_9ROSI</name>
<comment type="caution">
    <text evidence="2">The sequence shown here is derived from an EMBL/GenBank/DDBJ whole genome shotgun (WGS) entry which is preliminary data.</text>
</comment>
<keyword evidence="1" id="KW-1133">Transmembrane helix</keyword>
<organism evidence="2 3">
    <name type="scientific">Cucurbita argyrosperma subsp. sororia</name>
    <dbReference type="NCBI Taxonomy" id="37648"/>
    <lineage>
        <taxon>Eukaryota</taxon>
        <taxon>Viridiplantae</taxon>
        <taxon>Streptophyta</taxon>
        <taxon>Embryophyta</taxon>
        <taxon>Tracheophyta</taxon>
        <taxon>Spermatophyta</taxon>
        <taxon>Magnoliopsida</taxon>
        <taxon>eudicotyledons</taxon>
        <taxon>Gunneridae</taxon>
        <taxon>Pentapetalae</taxon>
        <taxon>rosids</taxon>
        <taxon>fabids</taxon>
        <taxon>Cucurbitales</taxon>
        <taxon>Cucurbitaceae</taxon>
        <taxon>Cucurbiteae</taxon>
        <taxon>Cucurbita</taxon>
    </lineage>
</organism>
<keyword evidence="1" id="KW-0812">Transmembrane</keyword>
<feature type="non-terminal residue" evidence="2">
    <location>
        <position position="1"/>
    </location>
</feature>
<feature type="transmembrane region" description="Helical" evidence="1">
    <location>
        <begin position="59"/>
        <end position="79"/>
    </location>
</feature>